<feature type="transmembrane region" description="Helical" evidence="2">
    <location>
        <begin position="34"/>
        <end position="57"/>
    </location>
</feature>
<feature type="transmembrane region" description="Helical" evidence="2">
    <location>
        <begin position="219"/>
        <end position="238"/>
    </location>
</feature>
<feature type="transmembrane region" description="Helical" evidence="2">
    <location>
        <begin position="69"/>
        <end position="92"/>
    </location>
</feature>
<dbReference type="GO" id="GO:0004175">
    <property type="term" value="F:endopeptidase activity"/>
    <property type="evidence" value="ECO:0007669"/>
    <property type="project" value="UniProtKB-ARBA"/>
</dbReference>
<dbReference type="GO" id="GO:0080120">
    <property type="term" value="P:CAAX-box protein maturation"/>
    <property type="evidence" value="ECO:0007669"/>
    <property type="project" value="UniProtKB-ARBA"/>
</dbReference>
<organism evidence="4 5">
    <name type="scientific">Saccharothrix saharensis</name>
    <dbReference type="NCBI Taxonomy" id="571190"/>
    <lineage>
        <taxon>Bacteria</taxon>
        <taxon>Bacillati</taxon>
        <taxon>Actinomycetota</taxon>
        <taxon>Actinomycetes</taxon>
        <taxon>Pseudonocardiales</taxon>
        <taxon>Pseudonocardiaceae</taxon>
        <taxon>Saccharothrix</taxon>
    </lineage>
</organism>
<dbReference type="PANTHER" id="PTHR43592:SF15">
    <property type="entry name" value="CAAX AMINO TERMINAL PROTEASE FAMILY PROTEIN"/>
    <property type="match status" value="1"/>
</dbReference>
<sequence>MSEEQIGSVPHDDHRAVPPDEPAPARQRRAGISLVAVFLVGQLTMLVVSVLVLLSYGSAETALLEDGRLLALLVAPTSLAAVVAAIGTGRVGAGPRAGRVWRELAVRWNVKDIAIGLALGVGGLALTLPAAAVWAAWVGEDQASSAVGDAFAGRELTPVAAVVAFLAVWLIAPLAEEVLFRGVLWRAFEHLGWNRWVVFVATSLVFSVAHLELLRTPLLLVLSIPIGLARLLTGNLLASVVAHQVNNFLPAVALFLAATGNLP</sequence>
<accession>A0A543J6F7</accession>
<feature type="transmembrane region" description="Helical" evidence="2">
    <location>
        <begin position="113"/>
        <end position="136"/>
    </location>
</feature>
<dbReference type="Pfam" id="PF02517">
    <property type="entry name" value="Rce1-like"/>
    <property type="match status" value="1"/>
</dbReference>
<dbReference type="RefSeq" id="WP_246107602.1">
    <property type="nucleotide sequence ID" value="NZ_VFPP01000001.1"/>
</dbReference>
<evidence type="ECO:0000259" key="3">
    <source>
        <dbReference type="Pfam" id="PF02517"/>
    </source>
</evidence>
<proteinExistence type="predicted"/>
<keyword evidence="2" id="KW-0812">Transmembrane</keyword>
<dbReference type="Proteomes" id="UP000316628">
    <property type="component" value="Unassembled WGS sequence"/>
</dbReference>
<feature type="domain" description="CAAX prenyl protease 2/Lysostaphin resistance protein A-like" evidence="3">
    <location>
        <begin position="160"/>
        <end position="249"/>
    </location>
</feature>
<evidence type="ECO:0000256" key="2">
    <source>
        <dbReference type="SAM" id="Phobius"/>
    </source>
</evidence>
<protein>
    <recommendedName>
        <fullName evidence="3">CAAX prenyl protease 2/Lysostaphin resistance protein A-like domain-containing protein</fullName>
    </recommendedName>
</protein>
<feature type="transmembrane region" description="Helical" evidence="2">
    <location>
        <begin position="196"/>
        <end position="213"/>
    </location>
</feature>
<feature type="region of interest" description="Disordered" evidence="1">
    <location>
        <begin position="1"/>
        <end position="24"/>
    </location>
</feature>
<name>A0A543J6F7_9PSEU</name>
<gene>
    <name evidence="4" type="ORF">FHX81_0653</name>
</gene>
<evidence type="ECO:0000313" key="4">
    <source>
        <dbReference type="EMBL" id="TQM78387.1"/>
    </source>
</evidence>
<dbReference type="AlphaFoldDB" id="A0A543J6F7"/>
<dbReference type="EMBL" id="VFPP01000001">
    <property type="protein sequence ID" value="TQM78387.1"/>
    <property type="molecule type" value="Genomic_DNA"/>
</dbReference>
<evidence type="ECO:0000313" key="5">
    <source>
        <dbReference type="Proteomes" id="UP000316628"/>
    </source>
</evidence>
<feature type="transmembrane region" description="Helical" evidence="2">
    <location>
        <begin position="156"/>
        <end position="175"/>
    </location>
</feature>
<keyword evidence="2" id="KW-1133">Transmembrane helix</keyword>
<reference evidence="4 5" key="1">
    <citation type="submission" date="2019-06" db="EMBL/GenBank/DDBJ databases">
        <title>Sequencing the genomes of 1000 actinobacteria strains.</title>
        <authorList>
            <person name="Klenk H.-P."/>
        </authorList>
    </citation>
    <scope>NUCLEOTIDE SEQUENCE [LARGE SCALE GENOMIC DNA]</scope>
    <source>
        <strain evidence="4 5">DSM 45456</strain>
    </source>
</reference>
<dbReference type="PANTHER" id="PTHR43592">
    <property type="entry name" value="CAAX AMINO TERMINAL PROTEASE"/>
    <property type="match status" value="1"/>
</dbReference>
<evidence type="ECO:0000256" key="1">
    <source>
        <dbReference type="SAM" id="MobiDB-lite"/>
    </source>
</evidence>
<dbReference type="InterPro" id="IPR003675">
    <property type="entry name" value="Rce1/LyrA-like_dom"/>
</dbReference>
<keyword evidence="2" id="KW-0472">Membrane</keyword>
<keyword evidence="5" id="KW-1185">Reference proteome</keyword>
<comment type="caution">
    <text evidence="4">The sequence shown here is derived from an EMBL/GenBank/DDBJ whole genome shotgun (WGS) entry which is preliminary data.</text>
</comment>